<dbReference type="SUPFAM" id="SSF51905">
    <property type="entry name" value="FAD/NAD(P)-binding domain"/>
    <property type="match status" value="1"/>
</dbReference>
<feature type="domain" description="Glucose-methanol-choline oxidoreductase N-terminal" evidence="14">
    <location>
        <begin position="269"/>
        <end position="497"/>
    </location>
</feature>
<evidence type="ECO:0000256" key="4">
    <source>
        <dbReference type="ARBA" id="ARBA00010790"/>
    </source>
</evidence>
<dbReference type="PIRSF" id="PIRSF028937">
    <property type="entry name" value="Lg_Ch_AO"/>
    <property type="match status" value="1"/>
</dbReference>
<dbReference type="GO" id="GO:0016020">
    <property type="term" value="C:membrane"/>
    <property type="evidence" value="ECO:0007669"/>
    <property type="project" value="UniProtKB-SubCell"/>
</dbReference>
<dbReference type="Gene3D" id="3.50.50.60">
    <property type="entry name" value="FAD/NAD(P)-binding domain"/>
    <property type="match status" value="2"/>
</dbReference>
<evidence type="ECO:0000256" key="11">
    <source>
        <dbReference type="ARBA" id="ARBA00023136"/>
    </source>
</evidence>
<dbReference type="GO" id="GO:0050660">
    <property type="term" value="F:flavin adenine dinucleotide binding"/>
    <property type="evidence" value="ECO:0007669"/>
    <property type="project" value="InterPro"/>
</dbReference>
<dbReference type="InterPro" id="IPR007867">
    <property type="entry name" value="GMC_OxRtase_C"/>
</dbReference>
<evidence type="ECO:0000259" key="15">
    <source>
        <dbReference type="Pfam" id="PF00890"/>
    </source>
</evidence>
<dbReference type="Pfam" id="PF00890">
    <property type="entry name" value="FAD_binding_2"/>
    <property type="match status" value="1"/>
</dbReference>
<comment type="similarity">
    <text evidence="4 12">Belongs to the GMC oxidoreductase family.</text>
</comment>
<evidence type="ECO:0000256" key="10">
    <source>
        <dbReference type="ARBA" id="ARBA00023002"/>
    </source>
</evidence>
<evidence type="ECO:0000259" key="16">
    <source>
        <dbReference type="Pfam" id="PF05199"/>
    </source>
</evidence>
<dbReference type="Pfam" id="PF05199">
    <property type="entry name" value="GMC_oxred_C"/>
    <property type="match status" value="1"/>
</dbReference>
<feature type="domain" description="Glucose-methanol-choline oxidoreductase C-terminal" evidence="16">
    <location>
        <begin position="704"/>
        <end position="762"/>
    </location>
</feature>
<dbReference type="PANTHER" id="PTHR46056">
    <property type="entry name" value="LONG-CHAIN-ALCOHOL OXIDASE"/>
    <property type="match status" value="1"/>
</dbReference>
<dbReference type="InterPro" id="IPR012400">
    <property type="entry name" value="Long_Oxdase"/>
</dbReference>
<keyword evidence="18" id="KW-1185">Reference proteome</keyword>
<dbReference type="InterPro" id="IPR036188">
    <property type="entry name" value="FAD/NAD-bd_sf"/>
</dbReference>
<keyword evidence="9" id="KW-1133">Transmembrane helix</keyword>
<protein>
    <recommendedName>
        <fullName evidence="5 12">Long-chain-alcohol oxidase</fullName>
        <ecNumber evidence="5 12">1.1.3.20</ecNumber>
    </recommendedName>
</protein>
<comment type="caution">
    <text evidence="17">The sequence shown here is derived from an EMBL/GenBank/DDBJ whole genome shotgun (WGS) entry which is preliminary data.</text>
</comment>
<evidence type="ECO:0000256" key="5">
    <source>
        <dbReference type="ARBA" id="ARBA00013125"/>
    </source>
</evidence>
<evidence type="ECO:0000256" key="6">
    <source>
        <dbReference type="ARBA" id="ARBA00022630"/>
    </source>
</evidence>
<keyword evidence="7" id="KW-0812">Transmembrane</keyword>
<comment type="subcellular location">
    <subcellularLocation>
        <location evidence="3">Membrane</location>
    </subcellularLocation>
</comment>
<feature type="active site" description="Proton acceptor" evidence="13">
    <location>
        <position position="710"/>
    </location>
</feature>
<dbReference type="GO" id="GO:0046577">
    <property type="term" value="F:long-chain-alcohol oxidase activity"/>
    <property type="evidence" value="ECO:0007669"/>
    <property type="project" value="UniProtKB-EC"/>
</dbReference>
<organism evidence="17 18">
    <name type="scientific">Anthostomella pinea</name>
    <dbReference type="NCBI Taxonomy" id="933095"/>
    <lineage>
        <taxon>Eukaryota</taxon>
        <taxon>Fungi</taxon>
        <taxon>Dikarya</taxon>
        <taxon>Ascomycota</taxon>
        <taxon>Pezizomycotina</taxon>
        <taxon>Sordariomycetes</taxon>
        <taxon>Xylariomycetidae</taxon>
        <taxon>Xylariales</taxon>
        <taxon>Xylariaceae</taxon>
        <taxon>Anthostomella</taxon>
    </lineage>
</organism>
<keyword evidence="6" id="KW-0285">Flavoprotein</keyword>
<evidence type="ECO:0000256" key="8">
    <source>
        <dbReference type="ARBA" id="ARBA00022827"/>
    </source>
</evidence>
<name>A0AAI8VJM0_9PEZI</name>
<evidence type="ECO:0000313" key="17">
    <source>
        <dbReference type="EMBL" id="CAJ2506155.1"/>
    </source>
</evidence>
<keyword evidence="8" id="KW-0274">FAD</keyword>
<gene>
    <name evidence="17" type="ORF">KHLLAP_LOCUS6623</name>
</gene>
<dbReference type="InterPro" id="IPR000172">
    <property type="entry name" value="GMC_OxRdtase_N"/>
</dbReference>
<keyword evidence="10 12" id="KW-0560">Oxidoreductase</keyword>
<evidence type="ECO:0000256" key="1">
    <source>
        <dbReference type="ARBA" id="ARBA00000920"/>
    </source>
</evidence>
<dbReference type="AlphaFoldDB" id="A0AAI8VJM0"/>
<dbReference type="EC" id="1.1.3.20" evidence="5 12"/>
<dbReference type="Proteomes" id="UP001295740">
    <property type="component" value="Unassembled WGS sequence"/>
</dbReference>
<reference evidence="17" key="1">
    <citation type="submission" date="2023-10" db="EMBL/GenBank/DDBJ databases">
        <authorList>
            <person name="Hackl T."/>
        </authorList>
    </citation>
    <scope>NUCLEOTIDE SEQUENCE</scope>
</reference>
<evidence type="ECO:0000313" key="18">
    <source>
        <dbReference type="Proteomes" id="UP001295740"/>
    </source>
</evidence>
<evidence type="ECO:0000256" key="13">
    <source>
        <dbReference type="PIRSR" id="PIRSR028937-1"/>
    </source>
</evidence>
<evidence type="ECO:0000259" key="14">
    <source>
        <dbReference type="Pfam" id="PF00732"/>
    </source>
</evidence>
<dbReference type="PANTHER" id="PTHR46056:SF12">
    <property type="entry name" value="LONG-CHAIN-ALCOHOL OXIDASE"/>
    <property type="match status" value="1"/>
</dbReference>
<dbReference type="Pfam" id="PF00732">
    <property type="entry name" value="GMC_oxred_N"/>
    <property type="match status" value="1"/>
</dbReference>
<comment type="catalytic activity">
    <reaction evidence="1 12">
        <text>a long-chain primary fatty alcohol + O2 = a long-chain fatty aldehyde + H2O2</text>
        <dbReference type="Rhea" id="RHEA:22756"/>
        <dbReference type="ChEBI" id="CHEBI:15379"/>
        <dbReference type="ChEBI" id="CHEBI:16240"/>
        <dbReference type="ChEBI" id="CHEBI:17176"/>
        <dbReference type="ChEBI" id="CHEBI:77396"/>
        <dbReference type="EC" id="1.1.3.20"/>
    </reaction>
</comment>
<accession>A0AAI8VJM0</accession>
<keyword evidence="11" id="KW-0472">Membrane</keyword>
<sequence length="780" mass="84755">MAAPIPLNAPIPLPLPVFKSNEYYTDSQWQTLFALLDAIIPSIVVDTEVTDKNNQLSITEAQCREAYERTKRNLKHAPSYDKFKEYLRVRPVDNPNFVEETKRVIGNISKGNKKELGVVLSVLNTRLGSLVATGSLLPLQEQSLEVKETILQSWNQARLNFWPMLGESFFKMAKSTFLQTDPLFHEISGFKHHTEDYKPGSGFEYEFMQFPAGSETERVTADVVIVGSGCGGAVCAKVLTEAGHDVVVVDKGYYFPPSQLPMTPQSASEYLYEGKGGMQSVDRSVGMLAGSCWGGGGTVNWSASLQLQGFVRQEWADRGLGFFTSQEFQDGMDRICEFMGVTDTGRPNHGNKVILDGARKLGWHAKACPQNTGGAEHYCGSCHAGCGSAEKRGPSVSWLPAAAQAGARFIEGFNVSKVLFDESTGSGKAVGIVGEWTSRDEDGRVNMSDSEGVFRRTVEVRAKRVIVAGGTLNSPLLLTRSGLKNPHIGKNLYLHPAAGIHATFDEDIKGWEGGILTSVCTSFENLDGKGHGVKLEASVMAPHILLYEHPWESALQWKLDALRYRQMANYISLVRDRDTGRVYADPDDGRPVVAYTPSAFDRAHLLTGLVAIAKLCYIQGATEIWSRIPGVPSFVRRRPVVSSVGVGVSVGVNEEGKGIAGPGEGVGEGHADTDDDDIAQGINDPDFVAWLRLLEKTGLGSPRATFGCAHQMGTCRMSARPGDGVVDPRGRVWEADGLYVADASVFPSASGVNPMITNMAIADYIARGVSRGLRRVELKL</sequence>
<dbReference type="EMBL" id="CAUWAG010000008">
    <property type="protein sequence ID" value="CAJ2506155.1"/>
    <property type="molecule type" value="Genomic_DNA"/>
</dbReference>
<proteinExistence type="inferred from homology"/>
<evidence type="ECO:0000256" key="3">
    <source>
        <dbReference type="ARBA" id="ARBA00004370"/>
    </source>
</evidence>
<evidence type="ECO:0000256" key="12">
    <source>
        <dbReference type="PIRNR" id="PIRNR028937"/>
    </source>
</evidence>
<evidence type="ECO:0000256" key="9">
    <source>
        <dbReference type="ARBA" id="ARBA00022989"/>
    </source>
</evidence>
<evidence type="ECO:0000256" key="2">
    <source>
        <dbReference type="ARBA" id="ARBA00003842"/>
    </source>
</evidence>
<feature type="domain" description="FAD-dependent oxidoreductase 2 FAD-binding" evidence="15">
    <location>
        <begin position="222"/>
        <end position="254"/>
    </location>
</feature>
<dbReference type="InterPro" id="IPR003953">
    <property type="entry name" value="FAD-dep_OxRdtase_2_FAD-bd"/>
</dbReference>
<evidence type="ECO:0000256" key="7">
    <source>
        <dbReference type="ARBA" id="ARBA00022692"/>
    </source>
</evidence>
<comment type="function">
    <text evidence="2">Long-chain fatty alcohol oxidase involved in the omega-oxidation pathway of lipid degradation.</text>
</comment>